<feature type="signal peptide" evidence="2">
    <location>
        <begin position="1"/>
        <end position="20"/>
    </location>
</feature>
<evidence type="ECO:0000256" key="2">
    <source>
        <dbReference type="SAM" id="SignalP"/>
    </source>
</evidence>
<dbReference type="Proteomes" id="UP000031278">
    <property type="component" value="Unassembled WGS sequence"/>
</dbReference>
<dbReference type="InterPro" id="IPR011250">
    <property type="entry name" value="OMP/PagP_B-barrel"/>
</dbReference>
<evidence type="ECO:0000313" key="4">
    <source>
        <dbReference type="EMBL" id="KHT62511.1"/>
    </source>
</evidence>
<protein>
    <recommendedName>
        <fullName evidence="3">Outer membrane protein beta-barrel domain-containing protein</fullName>
    </recommendedName>
</protein>
<feature type="chain" id="PRO_5002128024" description="Outer membrane protein beta-barrel domain-containing protein" evidence="2">
    <location>
        <begin position="21"/>
        <end position="177"/>
    </location>
</feature>
<proteinExistence type="predicted"/>
<dbReference type="Pfam" id="PF13505">
    <property type="entry name" value="OMP_b-brl"/>
    <property type="match status" value="1"/>
</dbReference>
<dbReference type="SUPFAM" id="SSF56925">
    <property type="entry name" value="OMPA-like"/>
    <property type="match status" value="1"/>
</dbReference>
<dbReference type="InterPro" id="IPR027385">
    <property type="entry name" value="Beta-barrel_OMP"/>
</dbReference>
<accession>A0A0B9GUR0</accession>
<keyword evidence="1 2" id="KW-0732">Signal</keyword>
<reference evidence="4 5" key="1">
    <citation type="submission" date="2014-12" db="EMBL/GenBank/DDBJ databases">
        <title>Genome sequencing of Photobacterium gaetbulicola AD005a.</title>
        <authorList>
            <person name="Adrian T.G.S."/>
            <person name="Chan K.G."/>
        </authorList>
    </citation>
    <scope>NUCLEOTIDE SEQUENCE [LARGE SCALE GENOMIC DNA]</scope>
    <source>
        <strain evidence="4 5">AD005a</strain>
    </source>
</reference>
<evidence type="ECO:0000259" key="3">
    <source>
        <dbReference type="Pfam" id="PF13505"/>
    </source>
</evidence>
<organism evidence="4 5">
    <name type="scientific">Photobacterium gaetbulicola</name>
    <dbReference type="NCBI Taxonomy" id="1295392"/>
    <lineage>
        <taxon>Bacteria</taxon>
        <taxon>Pseudomonadati</taxon>
        <taxon>Pseudomonadota</taxon>
        <taxon>Gammaproteobacteria</taxon>
        <taxon>Vibrionales</taxon>
        <taxon>Vibrionaceae</taxon>
        <taxon>Photobacterium</taxon>
    </lineage>
</organism>
<sequence length="177" mass="20216">MKSFTLISIISIAVATPALAADFFVGAGVGWQQDEIKRTLETDSESVHFQVRAGAILEENVRITAAYSYKDDDVTADDQKYKHYMHLMTLSYDYMLPFAFDGRLAGFIGPTVGLYNNEFDDRRRTHYTWGGQVGLQYRLSQNWSVDLSYRYLDMDVSGSLHELDTTQQVTLALDRRF</sequence>
<name>A0A0B9GUR0_9GAMM</name>
<comment type="caution">
    <text evidence="4">The sequence shown here is derived from an EMBL/GenBank/DDBJ whole genome shotgun (WGS) entry which is preliminary data.</text>
</comment>
<dbReference type="Gene3D" id="2.40.160.20">
    <property type="match status" value="1"/>
</dbReference>
<gene>
    <name evidence="4" type="ORF">RJ45_16985</name>
</gene>
<evidence type="ECO:0000313" key="5">
    <source>
        <dbReference type="Proteomes" id="UP000031278"/>
    </source>
</evidence>
<dbReference type="RefSeq" id="WP_039464911.1">
    <property type="nucleotide sequence ID" value="NZ_JWLZ01000176.1"/>
</dbReference>
<dbReference type="AlphaFoldDB" id="A0A0B9GUR0"/>
<evidence type="ECO:0000256" key="1">
    <source>
        <dbReference type="ARBA" id="ARBA00022729"/>
    </source>
</evidence>
<dbReference type="EMBL" id="JWLZ01000176">
    <property type="protein sequence ID" value="KHT62511.1"/>
    <property type="molecule type" value="Genomic_DNA"/>
</dbReference>
<feature type="domain" description="Outer membrane protein beta-barrel" evidence="3">
    <location>
        <begin position="11"/>
        <end position="177"/>
    </location>
</feature>